<dbReference type="Gene3D" id="3.40.250.10">
    <property type="entry name" value="Rhodanese-like domain"/>
    <property type="match status" value="1"/>
</dbReference>
<gene>
    <name evidence="2" type="ORF">GCM10022235_85540</name>
</gene>
<dbReference type="SUPFAM" id="SSF52821">
    <property type="entry name" value="Rhodanese/Cell cycle control phosphatase"/>
    <property type="match status" value="1"/>
</dbReference>
<dbReference type="Pfam" id="PF00581">
    <property type="entry name" value="Rhodanese"/>
    <property type="match status" value="1"/>
</dbReference>
<accession>A0ABP6Z8I0</accession>
<keyword evidence="3" id="KW-1185">Reference proteome</keyword>
<name>A0ABP6Z8I0_9ACTN</name>
<dbReference type="RefSeq" id="WP_344850579.1">
    <property type="nucleotide sequence ID" value="NZ_BAABAA010000029.1"/>
</dbReference>
<dbReference type="InterPro" id="IPR036873">
    <property type="entry name" value="Rhodanese-like_dom_sf"/>
</dbReference>
<evidence type="ECO:0000313" key="3">
    <source>
        <dbReference type="Proteomes" id="UP001501222"/>
    </source>
</evidence>
<dbReference type="PROSITE" id="PS50206">
    <property type="entry name" value="RHODANESE_3"/>
    <property type="match status" value="1"/>
</dbReference>
<organism evidence="2 3">
    <name type="scientific">Kribbella ginsengisoli</name>
    <dbReference type="NCBI Taxonomy" id="363865"/>
    <lineage>
        <taxon>Bacteria</taxon>
        <taxon>Bacillati</taxon>
        <taxon>Actinomycetota</taxon>
        <taxon>Actinomycetes</taxon>
        <taxon>Propionibacteriales</taxon>
        <taxon>Kribbellaceae</taxon>
        <taxon>Kribbella</taxon>
    </lineage>
</organism>
<comment type="caution">
    <text evidence="2">The sequence shown here is derived from an EMBL/GenBank/DDBJ whole genome shotgun (WGS) entry which is preliminary data.</text>
</comment>
<feature type="domain" description="Rhodanese" evidence="1">
    <location>
        <begin position="29"/>
        <end position="126"/>
    </location>
</feature>
<evidence type="ECO:0000259" key="1">
    <source>
        <dbReference type="PROSITE" id="PS50206"/>
    </source>
</evidence>
<dbReference type="EMBL" id="BAABAA010000029">
    <property type="protein sequence ID" value="GAA3600475.1"/>
    <property type="molecule type" value="Genomic_DNA"/>
</dbReference>
<sequence length="152" mass="16156">MCASARELVAAARGQIRNLSVDDVAMWLETSAAVIVDIREPDEVGRDGAIPGAIHAARGLLEFWADPECPQHRPEFDNAKPIILYSASGSRSALAALALEALGYTDVGHLDGGLIAWREQGRPITRAFAAGTEASTRNPICRSMTTARSEGA</sequence>
<dbReference type="Proteomes" id="UP001501222">
    <property type="component" value="Unassembled WGS sequence"/>
</dbReference>
<protein>
    <submittedName>
        <fullName evidence="2">Rhodanese-like domain-containing protein</fullName>
    </submittedName>
</protein>
<dbReference type="InterPro" id="IPR001763">
    <property type="entry name" value="Rhodanese-like_dom"/>
</dbReference>
<evidence type="ECO:0000313" key="2">
    <source>
        <dbReference type="EMBL" id="GAA3600475.1"/>
    </source>
</evidence>
<dbReference type="SMART" id="SM00450">
    <property type="entry name" value="RHOD"/>
    <property type="match status" value="1"/>
</dbReference>
<dbReference type="PANTHER" id="PTHR44086">
    <property type="entry name" value="THIOSULFATE SULFURTRANSFERASE RDL2, MITOCHONDRIAL-RELATED"/>
    <property type="match status" value="1"/>
</dbReference>
<dbReference type="PANTHER" id="PTHR44086:SF13">
    <property type="entry name" value="THIOSULFATE SULFURTRANSFERASE PSPE"/>
    <property type="match status" value="1"/>
</dbReference>
<reference evidence="3" key="1">
    <citation type="journal article" date="2019" name="Int. J. Syst. Evol. Microbiol.">
        <title>The Global Catalogue of Microorganisms (GCM) 10K type strain sequencing project: providing services to taxonomists for standard genome sequencing and annotation.</title>
        <authorList>
            <consortium name="The Broad Institute Genomics Platform"/>
            <consortium name="The Broad Institute Genome Sequencing Center for Infectious Disease"/>
            <person name="Wu L."/>
            <person name="Ma J."/>
        </authorList>
    </citation>
    <scope>NUCLEOTIDE SEQUENCE [LARGE SCALE GENOMIC DNA]</scope>
    <source>
        <strain evidence="3">JCM 16928</strain>
    </source>
</reference>
<proteinExistence type="predicted"/>